<evidence type="ECO:0000259" key="1">
    <source>
        <dbReference type="Pfam" id="PF05050"/>
    </source>
</evidence>
<organism evidence="2 3">
    <name type="scientific">Prosthecodimorpha hirschii</name>
    <dbReference type="NCBI Taxonomy" id="665126"/>
    <lineage>
        <taxon>Bacteria</taxon>
        <taxon>Pseudomonadati</taxon>
        <taxon>Pseudomonadota</taxon>
        <taxon>Alphaproteobacteria</taxon>
        <taxon>Hyphomicrobiales</taxon>
        <taxon>Ancalomicrobiaceae</taxon>
        <taxon>Prosthecodimorpha</taxon>
    </lineage>
</organism>
<name>A0A0N8GFT8_9HYPH</name>
<keyword evidence="2" id="KW-0489">Methyltransferase</keyword>
<comment type="caution">
    <text evidence="2">The sequence shown here is derived from an EMBL/GenBank/DDBJ whole genome shotgun (WGS) entry which is preliminary data.</text>
</comment>
<reference evidence="2 3" key="1">
    <citation type="submission" date="2015-09" db="EMBL/GenBank/DDBJ databases">
        <authorList>
            <consortium name="Swine Surveillance"/>
        </authorList>
    </citation>
    <scope>NUCLEOTIDE SEQUENCE [LARGE SCALE GENOMIC DNA]</scope>
    <source>
        <strain evidence="2 3">16</strain>
    </source>
</reference>
<dbReference type="InterPro" id="IPR052514">
    <property type="entry name" value="SAM-dependent_MTase"/>
</dbReference>
<evidence type="ECO:0000313" key="3">
    <source>
        <dbReference type="Proteomes" id="UP000048984"/>
    </source>
</evidence>
<protein>
    <submittedName>
        <fullName evidence="2">Methyltransferase FkbM</fullName>
    </submittedName>
</protein>
<dbReference type="PANTHER" id="PTHR34203:SF15">
    <property type="entry name" value="SLL1173 PROTEIN"/>
    <property type="match status" value="1"/>
</dbReference>
<sequence length="267" mass="28037">MAGDGRGAAGLEAEGLGAGVAEAGVRRSLGIYYGDSARDAAMDRLHARFVRAGDLAFDIGAHVGDRIASLRRLGCRVVAAEPQPALVATLTRLYGADAEVAIEPVALGAAEGSVDLHVNLANPTISTASSDFIAAAATAPGWEGQVWSERIAVPLTTLDRLIARHGAPAFVKIDVEGFEAEVLAGLTRPVPAVSFEFTTIQRPVAHRALDRLAALGYDGFEACLGESQRFVHDAWIPLEALRAWLDALPVEANSGDIYAILPGSHLR</sequence>
<dbReference type="InterPro" id="IPR029063">
    <property type="entry name" value="SAM-dependent_MTases_sf"/>
</dbReference>
<dbReference type="Gene3D" id="3.40.50.150">
    <property type="entry name" value="Vaccinia Virus protein VP39"/>
    <property type="match status" value="1"/>
</dbReference>
<gene>
    <name evidence="2" type="ORF">ABB55_25895</name>
</gene>
<dbReference type="PANTHER" id="PTHR34203">
    <property type="entry name" value="METHYLTRANSFERASE, FKBM FAMILY PROTEIN"/>
    <property type="match status" value="1"/>
</dbReference>
<dbReference type="SUPFAM" id="SSF53335">
    <property type="entry name" value="S-adenosyl-L-methionine-dependent methyltransferases"/>
    <property type="match status" value="1"/>
</dbReference>
<feature type="domain" description="Methyltransferase FkbM" evidence="1">
    <location>
        <begin position="58"/>
        <end position="217"/>
    </location>
</feature>
<dbReference type="Pfam" id="PF05050">
    <property type="entry name" value="Methyltransf_21"/>
    <property type="match status" value="1"/>
</dbReference>
<dbReference type="Proteomes" id="UP000048984">
    <property type="component" value="Unassembled WGS sequence"/>
</dbReference>
<keyword evidence="3" id="KW-1185">Reference proteome</keyword>
<dbReference type="GO" id="GO:0032259">
    <property type="term" value="P:methylation"/>
    <property type="evidence" value="ECO:0007669"/>
    <property type="project" value="UniProtKB-KW"/>
</dbReference>
<evidence type="ECO:0000313" key="2">
    <source>
        <dbReference type="EMBL" id="KPL55241.1"/>
    </source>
</evidence>
<proteinExistence type="predicted"/>
<dbReference type="AlphaFoldDB" id="A0A0N8GFT8"/>
<dbReference type="NCBIfam" id="TIGR01444">
    <property type="entry name" value="fkbM_fam"/>
    <property type="match status" value="1"/>
</dbReference>
<dbReference type="RefSeq" id="WP_054361408.1">
    <property type="nucleotide sequence ID" value="NZ_LJYW01000001.1"/>
</dbReference>
<accession>A0A0N8GFT8</accession>
<dbReference type="STRING" id="665126.ABB55_25895"/>
<reference evidence="2 3" key="2">
    <citation type="submission" date="2015-10" db="EMBL/GenBank/DDBJ databases">
        <title>Draft Genome Sequence of Prosthecomicrobium hirschii ATCC 27832.</title>
        <authorList>
            <person name="Daniel J."/>
            <person name="Givan S.A."/>
            <person name="Brun Y.V."/>
            <person name="Brown P.J."/>
        </authorList>
    </citation>
    <scope>NUCLEOTIDE SEQUENCE [LARGE SCALE GENOMIC DNA]</scope>
    <source>
        <strain evidence="2 3">16</strain>
    </source>
</reference>
<dbReference type="EMBL" id="LJYW01000001">
    <property type="protein sequence ID" value="KPL55241.1"/>
    <property type="molecule type" value="Genomic_DNA"/>
</dbReference>
<dbReference type="InterPro" id="IPR006342">
    <property type="entry name" value="FkbM_mtfrase"/>
</dbReference>
<keyword evidence="2" id="KW-0808">Transferase</keyword>
<dbReference type="GO" id="GO:0008168">
    <property type="term" value="F:methyltransferase activity"/>
    <property type="evidence" value="ECO:0007669"/>
    <property type="project" value="UniProtKB-KW"/>
</dbReference>